<dbReference type="AlphaFoldDB" id="A0A8H3F977"/>
<keyword evidence="3" id="KW-1185">Reference proteome</keyword>
<sequence length="346" mass="38243">MNPNLNKKRALSIEAEEPPSKKLCVSGLSPTQAEGAQLEIGMSVFAEQGDAIEPDGFWTENGFGDDFEKEFDAVFNGEGDDEDEGGAPEDDAPAGHAPDDKASEDDVPLAEISEERVAMAHLKSNRKATVLEPYCVLTAEKSSTASGSPASSSFNNLSTRSELYSSPETSRTSLVNETTPGPSDSIGPTPLKSHSTVKAADRKRSAKSPPEYLGLSFRDRRPLTDEHREMVRNAIDYTLQDLYNRTKVRLGTMDKEKGKAELYDTTLESFAYQYARAQHRFKQYHESKDLKAGINTTSKKYQKKINRRFEETELLFEVEGPWRAGFDDWKPPGATKATGIIDLSSD</sequence>
<evidence type="ECO:0000313" key="2">
    <source>
        <dbReference type="EMBL" id="CAF9921012.1"/>
    </source>
</evidence>
<name>A0A8H3F977_9LECA</name>
<feature type="compositionally biased region" description="Low complexity" evidence="1">
    <location>
        <begin position="142"/>
        <end position="159"/>
    </location>
</feature>
<feature type="region of interest" description="Disordered" evidence="1">
    <location>
        <begin position="1"/>
        <end position="27"/>
    </location>
</feature>
<protein>
    <submittedName>
        <fullName evidence="2">Uncharacterized protein</fullName>
    </submittedName>
</protein>
<feature type="compositionally biased region" description="Acidic residues" evidence="1">
    <location>
        <begin position="78"/>
        <end position="92"/>
    </location>
</feature>
<comment type="caution">
    <text evidence="2">The sequence shown here is derived from an EMBL/GenBank/DDBJ whole genome shotgun (WGS) entry which is preliminary data.</text>
</comment>
<feature type="compositionally biased region" description="Polar residues" evidence="1">
    <location>
        <begin position="160"/>
        <end position="182"/>
    </location>
</feature>
<evidence type="ECO:0000313" key="3">
    <source>
        <dbReference type="Proteomes" id="UP000664521"/>
    </source>
</evidence>
<dbReference type="EMBL" id="CAJPDS010000027">
    <property type="protein sequence ID" value="CAF9921012.1"/>
    <property type="molecule type" value="Genomic_DNA"/>
</dbReference>
<reference evidence="2" key="1">
    <citation type="submission" date="2021-03" db="EMBL/GenBank/DDBJ databases">
        <authorList>
            <person name="Tagirdzhanova G."/>
        </authorList>
    </citation>
    <scope>NUCLEOTIDE SEQUENCE</scope>
</reference>
<gene>
    <name evidence="2" type="ORF">HETSPECPRED_004406</name>
</gene>
<feature type="compositionally biased region" description="Basic residues" evidence="1">
    <location>
        <begin position="1"/>
        <end position="10"/>
    </location>
</feature>
<dbReference type="Proteomes" id="UP000664521">
    <property type="component" value="Unassembled WGS sequence"/>
</dbReference>
<feature type="region of interest" description="Disordered" evidence="1">
    <location>
        <begin position="140"/>
        <end position="215"/>
    </location>
</feature>
<feature type="region of interest" description="Disordered" evidence="1">
    <location>
        <begin position="73"/>
        <end position="114"/>
    </location>
</feature>
<organism evidence="2 3">
    <name type="scientific">Heterodermia speciosa</name>
    <dbReference type="NCBI Taxonomy" id="116794"/>
    <lineage>
        <taxon>Eukaryota</taxon>
        <taxon>Fungi</taxon>
        <taxon>Dikarya</taxon>
        <taxon>Ascomycota</taxon>
        <taxon>Pezizomycotina</taxon>
        <taxon>Lecanoromycetes</taxon>
        <taxon>OSLEUM clade</taxon>
        <taxon>Lecanoromycetidae</taxon>
        <taxon>Caliciales</taxon>
        <taxon>Physciaceae</taxon>
        <taxon>Heterodermia</taxon>
    </lineage>
</organism>
<evidence type="ECO:0000256" key="1">
    <source>
        <dbReference type="SAM" id="MobiDB-lite"/>
    </source>
</evidence>
<accession>A0A8H3F977</accession>
<proteinExistence type="predicted"/>